<gene>
    <name evidence="7" type="ORF">LEN_4174</name>
</gene>
<dbReference type="PANTHER" id="PTHR30537:SF1">
    <property type="entry name" value="HTH-TYPE TRANSCRIPTIONAL REGULATOR PGRR"/>
    <property type="match status" value="1"/>
</dbReference>
<protein>
    <submittedName>
        <fullName evidence="7">LysR family transcriptional regulator</fullName>
    </submittedName>
</protein>
<feature type="region of interest" description="Disordered" evidence="5">
    <location>
        <begin position="300"/>
        <end position="324"/>
    </location>
</feature>
<reference evidence="7 8" key="1">
    <citation type="journal article" date="2017" name="DNA Res.">
        <title>Complete genome sequence and expression profile of the commercial lytic enzyme producer Lysobacter enzymogenes M497-1.</title>
        <authorList>
            <person name="Takami H."/>
            <person name="Toyoda A."/>
            <person name="Uchiyama I."/>
            <person name="Itoh T."/>
            <person name="Takaki Y."/>
            <person name="Arai W."/>
            <person name="Nishi S."/>
            <person name="Kawai M."/>
            <person name="Shinya K."/>
            <person name="Ikeda H."/>
        </authorList>
    </citation>
    <scope>NUCLEOTIDE SEQUENCE [LARGE SCALE GENOMIC DNA]</scope>
    <source>
        <strain evidence="7 8">M497-1</strain>
    </source>
</reference>
<dbReference type="EMBL" id="AP014940">
    <property type="protein sequence ID" value="BAV99661.1"/>
    <property type="molecule type" value="Genomic_DNA"/>
</dbReference>
<dbReference type="CDD" id="cd08474">
    <property type="entry name" value="PBP2_CrgA_like_5"/>
    <property type="match status" value="1"/>
</dbReference>
<comment type="similarity">
    <text evidence="1">Belongs to the LysR transcriptional regulatory family.</text>
</comment>
<feature type="compositionally biased region" description="Low complexity" evidence="5">
    <location>
        <begin position="300"/>
        <end position="309"/>
    </location>
</feature>
<dbReference type="GO" id="GO:0003700">
    <property type="term" value="F:DNA-binding transcription factor activity"/>
    <property type="evidence" value="ECO:0007669"/>
    <property type="project" value="InterPro"/>
</dbReference>
<feature type="compositionally biased region" description="Basic residues" evidence="5">
    <location>
        <begin position="312"/>
        <end position="324"/>
    </location>
</feature>
<dbReference type="GO" id="GO:0043565">
    <property type="term" value="F:sequence-specific DNA binding"/>
    <property type="evidence" value="ECO:0007669"/>
    <property type="project" value="TreeGrafter"/>
</dbReference>
<evidence type="ECO:0000256" key="1">
    <source>
        <dbReference type="ARBA" id="ARBA00009437"/>
    </source>
</evidence>
<evidence type="ECO:0000256" key="5">
    <source>
        <dbReference type="SAM" id="MobiDB-lite"/>
    </source>
</evidence>
<dbReference type="PROSITE" id="PS50931">
    <property type="entry name" value="HTH_LYSR"/>
    <property type="match status" value="1"/>
</dbReference>
<evidence type="ECO:0000256" key="2">
    <source>
        <dbReference type="ARBA" id="ARBA00023015"/>
    </source>
</evidence>
<dbReference type="PRINTS" id="PR00039">
    <property type="entry name" value="HTHLYSR"/>
</dbReference>
<dbReference type="GO" id="GO:0006351">
    <property type="term" value="P:DNA-templated transcription"/>
    <property type="evidence" value="ECO:0007669"/>
    <property type="project" value="TreeGrafter"/>
</dbReference>
<keyword evidence="4" id="KW-0804">Transcription</keyword>
<evidence type="ECO:0000259" key="6">
    <source>
        <dbReference type="PROSITE" id="PS50931"/>
    </source>
</evidence>
<keyword evidence="3" id="KW-0238">DNA-binding</keyword>
<dbReference type="KEGG" id="lem:LEN_4174"/>
<dbReference type="FunFam" id="1.10.10.10:FF:000001">
    <property type="entry name" value="LysR family transcriptional regulator"/>
    <property type="match status" value="1"/>
</dbReference>
<feature type="domain" description="HTH lysR-type" evidence="6">
    <location>
        <begin position="1"/>
        <end position="61"/>
    </location>
</feature>
<dbReference type="Gene3D" id="1.10.10.10">
    <property type="entry name" value="Winged helix-like DNA-binding domain superfamily/Winged helix DNA-binding domain"/>
    <property type="match status" value="1"/>
</dbReference>
<evidence type="ECO:0000256" key="4">
    <source>
        <dbReference type="ARBA" id="ARBA00023163"/>
    </source>
</evidence>
<proteinExistence type="inferred from homology"/>
<evidence type="ECO:0000313" key="8">
    <source>
        <dbReference type="Proteomes" id="UP000218824"/>
    </source>
</evidence>
<dbReference type="Proteomes" id="UP000218824">
    <property type="component" value="Chromosome"/>
</dbReference>
<sequence length="324" mass="35403">MRGSDYAELRAFAAIAEHGSFVRAAAHLGLSPSALSQTIRTLEERLGVRLLNRTTRSVAPSEAGARLLAKLGPALADLDAAVAQVRDARDTPAGTLRINASRIAAVQYIAPLLGGFHARYPDIVVDLVTDDRLVDIVAGRFDAGVRLGEMVEQDMVTVRLGGDAEMMVVGAPEYLQRHGIPRDPRELRRHRCVNFRWPTDGSLYHWEFERGAEKLEAAVDGPLIVSEPEVALRAALDGVGLAYLFDFHVREPLAAGRLSQVLAEWTPAFPGFFLYYPSRRQMPAPLRAFVDFVRERQAPAAAGQSAGTAKPTRSRRPGAHAGRR</sequence>
<dbReference type="Pfam" id="PF00126">
    <property type="entry name" value="HTH_1"/>
    <property type="match status" value="1"/>
</dbReference>
<dbReference type="AlphaFoldDB" id="A0AAU9B4J9"/>
<dbReference type="InterPro" id="IPR036388">
    <property type="entry name" value="WH-like_DNA-bd_sf"/>
</dbReference>
<dbReference type="InterPro" id="IPR000847">
    <property type="entry name" value="LysR_HTH_N"/>
</dbReference>
<organism evidence="7 8">
    <name type="scientific">Lysobacter enzymogenes</name>
    <dbReference type="NCBI Taxonomy" id="69"/>
    <lineage>
        <taxon>Bacteria</taxon>
        <taxon>Pseudomonadati</taxon>
        <taxon>Pseudomonadota</taxon>
        <taxon>Gammaproteobacteria</taxon>
        <taxon>Lysobacterales</taxon>
        <taxon>Lysobacteraceae</taxon>
        <taxon>Lysobacter</taxon>
    </lineage>
</organism>
<keyword evidence="2" id="KW-0805">Transcription regulation</keyword>
<dbReference type="Pfam" id="PF03466">
    <property type="entry name" value="LysR_substrate"/>
    <property type="match status" value="1"/>
</dbReference>
<accession>A0AAU9B4J9</accession>
<dbReference type="InterPro" id="IPR036390">
    <property type="entry name" value="WH_DNA-bd_sf"/>
</dbReference>
<dbReference type="SUPFAM" id="SSF46785">
    <property type="entry name" value="Winged helix' DNA-binding domain"/>
    <property type="match status" value="1"/>
</dbReference>
<dbReference type="RefSeq" id="WP_096380585.1">
    <property type="nucleotide sequence ID" value="NZ_AP014940.1"/>
</dbReference>
<dbReference type="Gene3D" id="3.40.190.290">
    <property type="match status" value="1"/>
</dbReference>
<dbReference type="SUPFAM" id="SSF53850">
    <property type="entry name" value="Periplasmic binding protein-like II"/>
    <property type="match status" value="1"/>
</dbReference>
<evidence type="ECO:0000313" key="7">
    <source>
        <dbReference type="EMBL" id="BAV99661.1"/>
    </source>
</evidence>
<dbReference type="InterPro" id="IPR005119">
    <property type="entry name" value="LysR_subst-bd"/>
</dbReference>
<name>A0AAU9B4J9_LYSEN</name>
<dbReference type="GeneID" id="83065965"/>
<dbReference type="PANTHER" id="PTHR30537">
    <property type="entry name" value="HTH-TYPE TRANSCRIPTIONAL REGULATOR"/>
    <property type="match status" value="1"/>
</dbReference>
<dbReference type="InterPro" id="IPR058163">
    <property type="entry name" value="LysR-type_TF_proteobact-type"/>
</dbReference>
<evidence type="ECO:0000256" key="3">
    <source>
        <dbReference type="ARBA" id="ARBA00023125"/>
    </source>
</evidence>